<keyword evidence="3" id="KW-1185">Reference proteome</keyword>
<reference evidence="3" key="1">
    <citation type="journal article" date="2019" name="Int. J. Syst. Evol. Microbiol.">
        <title>The Global Catalogue of Microorganisms (GCM) 10K type strain sequencing project: providing services to taxonomists for standard genome sequencing and annotation.</title>
        <authorList>
            <consortium name="The Broad Institute Genomics Platform"/>
            <consortium name="The Broad Institute Genome Sequencing Center for Infectious Disease"/>
            <person name="Wu L."/>
            <person name="Ma J."/>
        </authorList>
    </citation>
    <scope>NUCLEOTIDE SEQUENCE [LARGE SCALE GENOMIC DNA]</scope>
    <source>
        <strain evidence="3">CCUG 53903</strain>
    </source>
</reference>
<evidence type="ECO:0000313" key="3">
    <source>
        <dbReference type="Proteomes" id="UP001596457"/>
    </source>
</evidence>
<name>A0ABW2SDB3_9BURK</name>
<dbReference type="PROSITE" id="PS00409">
    <property type="entry name" value="PROKAR_NTER_METHYL"/>
    <property type="match status" value="1"/>
</dbReference>
<dbReference type="InterPro" id="IPR012902">
    <property type="entry name" value="N_methyl_site"/>
</dbReference>
<dbReference type="EMBL" id="JBHTBZ010000024">
    <property type="protein sequence ID" value="MFC7460987.1"/>
    <property type="molecule type" value="Genomic_DNA"/>
</dbReference>
<keyword evidence="1" id="KW-0472">Membrane</keyword>
<protein>
    <submittedName>
        <fullName evidence="2">PilW family protein</fullName>
    </submittedName>
</protein>
<accession>A0ABW2SDB3</accession>
<sequence>MSMRQTSHPIRRVGRYRQRGLSLIELMVSLTIGLVIVTTIGYVYVGAAATFRSLDASSRIQENVRFAFERMSHDIRMAGFTGCAYRTTANVLNNPDDWGHALFTMPVVGYEASATLPTGVPAALRGDAISVIRADNAREYIVDTHNPNSAQFQLKANHDLKQGELLVVTDCQHAALFQMTNVNNNNNNIATVNHNTGNATTPGNCTKGFGLPVPNPCNTNGTPYTFSEGSRILRLSAITYVILNKETNNSLPERPALFRRAMRADGSGNEVQVSEELVDGIADMQLRYGVDTTVPADGTVDTYVSASDVAATAPGTTDQERWARVLAVQIDLLTVSKPDQQVATEPQSYYYNGATVTPSDRLMRKAFTTTVAVRNRL</sequence>
<dbReference type="Pfam" id="PF07963">
    <property type="entry name" value="N_methyl"/>
    <property type="match status" value="1"/>
</dbReference>
<evidence type="ECO:0000313" key="2">
    <source>
        <dbReference type="EMBL" id="MFC7460987.1"/>
    </source>
</evidence>
<gene>
    <name evidence="2" type="ORF">ACFQU0_11185</name>
</gene>
<dbReference type="NCBIfam" id="TIGR02532">
    <property type="entry name" value="IV_pilin_GFxxxE"/>
    <property type="match status" value="1"/>
</dbReference>
<dbReference type="Pfam" id="PF16074">
    <property type="entry name" value="PilW"/>
    <property type="match status" value="1"/>
</dbReference>
<organism evidence="2 3">
    <name type="scientific">Hydrogenophaga defluvii</name>
    <dbReference type="NCBI Taxonomy" id="249410"/>
    <lineage>
        <taxon>Bacteria</taxon>
        <taxon>Pseudomonadati</taxon>
        <taxon>Pseudomonadota</taxon>
        <taxon>Betaproteobacteria</taxon>
        <taxon>Burkholderiales</taxon>
        <taxon>Comamonadaceae</taxon>
        <taxon>Hydrogenophaga</taxon>
    </lineage>
</organism>
<dbReference type="InterPro" id="IPR032092">
    <property type="entry name" value="PilW"/>
</dbReference>
<evidence type="ECO:0000256" key="1">
    <source>
        <dbReference type="SAM" id="Phobius"/>
    </source>
</evidence>
<dbReference type="Proteomes" id="UP001596457">
    <property type="component" value="Unassembled WGS sequence"/>
</dbReference>
<feature type="transmembrane region" description="Helical" evidence="1">
    <location>
        <begin position="21"/>
        <end position="45"/>
    </location>
</feature>
<keyword evidence="1" id="KW-1133">Transmembrane helix</keyword>
<keyword evidence="1" id="KW-0812">Transmembrane</keyword>
<proteinExistence type="predicted"/>
<comment type="caution">
    <text evidence="2">The sequence shown here is derived from an EMBL/GenBank/DDBJ whole genome shotgun (WGS) entry which is preliminary data.</text>
</comment>